<dbReference type="InterPro" id="IPR007391">
    <property type="entry name" value="Vancomycin_resist_VanW"/>
</dbReference>
<dbReference type="Proteomes" id="UP000422764">
    <property type="component" value="Chromosome"/>
</dbReference>
<dbReference type="PANTHER" id="PTHR35788">
    <property type="entry name" value="EXPORTED PROTEIN-RELATED"/>
    <property type="match status" value="1"/>
</dbReference>
<dbReference type="InterPro" id="IPR052913">
    <property type="entry name" value="Glycopeptide_resist_protein"/>
</dbReference>
<dbReference type="InterPro" id="IPR022029">
    <property type="entry name" value="YoaR-like_PG-bd"/>
</dbReference>
<feature type="domain" description="YoaR-like putative peptidoglycan binding" evidence="2">
    <location>
        <begin position="135"/>
        <end position="247"/>
    </location>
</feature>
<keyword evidence="4" id="KW-1185">Reference proteome</keyword>
<evidence type="ECO:0000256" key="1">
    <source>
        <dbReference type="SAM" id="Phobius"/>
    </source>
</evidence>
<dbReference type="Pfam" id="PF12229">
    <property type="entry name" value="PG_binding_4"/>
    <property type="match status" value="1"/>
</dbReference>
<feature type="transmembrane region" description="Helical" evidence="1">
    <location>
        <begin position="56"/>
        <end position="73"/>
    </location>
</feature>
<keyword evidence="1" id="KW-0472">Membrane</keyword>
<evidence type="ECO:0000259" key="2">
    <source>
        <dbReference type="Pfam" id="PF12229"/>
    </source>
</evidence>
<reference evidence="3 4" key="1">
    <citation type="submission" date="2019-12" db="EMBL/GenBank/DDBJ databases">
        <title>Genome sequenceing of Clostridium bovifaecis.</title>
        <authorList>
            <person name="Yao Y."/>
        </authorList>
    </citation>
    <scope>NUCLEOTIDE SEQUENCE [LARGE SCALE GENOMIC DNA]</scope>
    <source>
        <strain evidence="3 4">BXX</strain>
    </source>
</reference>
<accession>A0A6I6EWU9</accession>
<sequence length="402" mass="46188">MGVNLLKITFKRVNLLLYIKKIKLVIKFTLLNETNKEEYIYMEADFMKNIVRVRRGIIAFILLAVIFVLPSYASEAIGKKDKKLPKSVQLNGVELGGKTLEEVKEFIDGKVNQLENKDVKISFTYKGENQVHSFKLKDLGYYSNKDEVKKEISLLLYNDLNPLEKIKEYVDIKKNGRRYTLTHRMDYEKFCKALNIFDVSKLPKPISAKYEYKNGRVIIIPEAYGYELDKEKLYNQISCNVTEEQKEFTLYYKIWRPKTTKEILEKQGIKGKIASFTTAFNSNNKPRSKNIRLAASIINGTIVAPGEVFSFNKVVGQRTRARGFEEAGVYINGNLDEGLGGGICQVSTTLYNAVLLADLEVVERDNHSLTVHYVPLSRDAAVSWGSKDFKFRNNKNYYIYSC</sequence>
<dbReference type="PANTHER" id="PTHR35788:SF1">
    <property type="entry name" value="EXPORTED PROTEIN"/>
    <property type="match status" value="1"/>
</dbReference>
<dbReference type="EMBL" id="CP046522">
    <property type="protein sequence ID" value="QGU94691.1"/>
    <property type="molecule type" value="Genomic_DNA"/>
</dbReference>
<protein>
    <recommendedName>
        <fullName evidence="2">YoaR-like putative peptidoglycan binding domain-containing protein</fullName>
    </recommendedName>
</protein>
<gene>
    <name evidence="3" type="ORF">GOM49_05830</name>
</gene>
<evidence type="ECO:0000313" key="4">
    <source>
        <dbReference type="Proteomes" id="UP000422764"/>
    </source>
</evidence>
<keyword evidence="1" id="KW-1133">Transmembrane helix</keyword>
<dbReference type="AlphaFoldDB" id="A0A6I6EWU9"/>
<organism evidence="3 4">
    <name type="scientific">Clostridium bovifaecis</name>
    <dbReference type="NCBI Taxonomy" id="2184719"/>
    <lineage>
        <taxon>Bacteria</taxon>
        <taxon>Bacillati</taxon>
        <taxon>Bacillota</taxon>
        <taxon>Clostridia</taxon>
        <taxon>Eubacteriales</taxon>
        <taxon>Clostridiaceae</taxon>
        <taxon>Clostridium</taxon>
    </lineage>
</organism>
<proteinExistence type="predicted"/>
<evidence type="ECO:0000313" key="3">
    <source>
        <dbReference type="EMBL" id="QGU94691.1"/>
    </source>
</evidence>
<keyword evidence="1" id="KW-0812">Transmembrane</keyword>
<name>A0A6I6EWU9_9CLOT</name>
<dbReference type="Pfam" id="PF04294">
    <property type="entry name" value="VanW"/>
    <property type="match status" value="1"/>
</dbReference>